<feature type="domain" description="Solute-binding protein family 5" evidence="7">
    <location>
        <begin position="111"/>
        <end position="503"/>
    </location>
</feature>
<dbReference type="InterPro" id="IPR023765">
    <property type="entry name" value="SBP_5_CS"/>
</dbReference>
<dbReference type="Gene3D" id="3.90.76.10">
    <property type="entry name" value="Dipeptide-binding Protein, Domain 1"/>
    <property type="match status" value="1"/>
</dbReference>
<feature type="chain" id="PRO_5039932397" evidence="6">
    <location>
        <begin position="23"/>
        <end position="590"/>
    </location>
</feature>
<dbReference type="PANTHER" id="PTHR30290:SF10">
    <property type="entry name" value="PERIPLASMIC OLIGOPEPTIDE-BINDING PROTEIN-RELATED"/>
    <property type="match status" value="1"/>
</dbReference>
<organism evidence="8 9">
    <name type="scientific">Oceanirhabdus seepicola</name>
    <dbReference type="NCBI Taxonomy" id="2828781"/>
    <lineage>
        <taxon>Bacteria</taxon>
        <taxon>Bacillati</taxon>
        <taxon>Bacillota</taxon>
        <taxon>Clostridia</taxon>
        <taxon>Eubacteriales</taxon>
        <taxon>Clostridiaceae</taxon>
        <taxon>Oceanirhabdus</taxon>
    </lineage>
</organism>
<evidence type="ECO:0000313" key="9">
    <source>
        <dbReference type="Proteomes" id="UP001056429"/>
    </source>
</evidence>
<gene>
    <name evidence="8" type="ORF">KDK92_24105</name>
</gene>
<dbReference type="InterPro" id="IPR039424">
    <property type="entry name" value="SBP_5"/>
</dbReference>
<feature type="region of interest" description="Disordered" evidence="5">
    <location>
        <begin position="28"/>
        <end position="58"/>
    </location>
</feature>
<dbReference type="AlphaFoldDB" id="A0A9J6PAN1"/>
<protein>
    <submittedName>
        <fullName evidence="8">Peptide ABC transporter substrate-binding protein</fullName>
    </submittedName>
</protein>
<evidence type="ECO:0000256" key="1">
    <source>
        <dbReference type="ARBA" id="ARBA00004193"/>
    </source>
</evidence>
<evidence type="ECO:0000256" key="6">
    <source>
        <dbReference type="SAM" id="SignalP"/>
    </source>
</evidence>
<dbReference type="SUPFAM" id="SSF53850">
    <property type="entry name" value="Periplasmic binding protein-like II"/>
    <property type="match status" value="1"/>
</dbReference>
<keyword evidence="3" id="KW-0813">Transport</keyword>
<comment type="caution">
    <text evidence="8">The sequence shown here is derived from an EMBL/GenBank/DDBJ whole genome shotgun (WGS) entry which is preliminary data.</text>
</comment>
<feature type="signal peptide" evidence="6">
    <location>
        <begin position="1"/>
        <end position="22"/>
    </location>
</feature>
<evidence type="ECO:0000256" key="3">
    <source>
        <dbReference type="ARBA" id="ARBA00022448"/>
    </source>
</evidence>
<evidence type="ECO:0000256" key="5">
    <source>
        <dbReference type="SAM" id="MobiDB-lite"/>
    </source>
</evidence>
<dbReference type="InterPro" id="IPR000914">
    <property type="entry name" value="SBP_5_dom"/>
</dbReference>
<dbReference type="Gene3D" id="3.10.105.10">
    <property type="entry name" value="Dipeptide-binding Protein, Domain 3"/>
    <property type="match status" value="1"/>
</dbReference>
<feature type="compositionally biased region" description="Polar residues" evidence="5">
    <location>
        <begin position="32"/>
        <end position="43"/>
    </location>
</feature>
<dbReference type="GO" id="GO:1904680">
    <property type="term" value="F:peptide transmembrane transporter activity"/>
    <property type="evidence" value="ECO:0007669"/>
    <property type="project" value="TreeGrafter"/>
</dbReference>
<keyword evidence="4 6" id="KW-0732">Signal</keyword>
<dbReference type="CDD" id="cd08504">
    <property type="entry name" value="PBP2_OppA"/>
    <property type="match status" value="1"/>
</dbReference>
<dbReference type="GO" id="GO:0043190">
    <property type="term" value="C:ATP-binding cassette (ABC) transporter complex"/>
    <property type="evidence" value="ECO:0007669"/>
    <property type="project" value="InterPro"/>
</dbReference>
<dbReference type="PIRSF" id="PIRSF002741">
    <property type="entry name" value="MppA"/>
    <property type="match status" value="1"/>
</dbReference>
<dbReference type="Proteomes" id="UP001056429">
    <property type="component" value="Unassembled WGS sequence"/>
</dbReference>
<reference evidence="8" key="1">
    <citation type="journal article" date="2021" name="mSystems">
        <title>Bacteria and Archaea Synergistically Convert Glycine Betaine to Biogenic Methane in the Formosa Cold Seep of the South China Sea.</title>
        <authorList>
            <person name="Li L."/>
            <person name="Zhang W."/>
            <person name="Zhang S."/>
            <person name="Song L."/>
            <person name="Sun Q."/>
            <person name="Zhang H."/>
            <person name="Xiang H."/>
            <person name="Dong X."/>
        </authorList>
    </citation>
    <scope>NUCLEOTIDE SEQUENCE</scope>
    <source>
        <strain evidence="8">ZWT</strain>
    </source>
</reference>
<proteinExistence type="inferred from homology"/>
<dbReference type="Gene3D" id="3.40.190.10">
    <property type="entry name" value="Periplasmic binding protein-like II"/>
    <property type="match status" value="1"/>
</dbReference>
<dbReference type="RefSeq" id="WP_250861981.1">
    <property type="nucleotide sequence ID" value="NZ_JAGSOJ010000007.1"/>
</dbReference>
<dbReference type="GO" id="GO:0015833">
    <property type="term" value="P:peptide transport"/>
    <property type="evidence" value="ECO:0007669"/>
    <property type="project" value="TreeGrafter"/>
</dbReference>
<dbReference type="GO" id="GO:0042597">
    <property type="term" value="C:periplasmic space"/>
    <property type="evidence" value="ECO:0007669"/>
    <property type="project" value="UniProtKB-ARBA"/>
</dbReference>
<comment type="subcellular location">
    <subcellularLocation>
        <location evidence="1">Cell membrane</location>
        <topology evidence="1">Lipid-anchor</topology>
    </subcellularLocation>
</comment>
<evidence type="ECO:0000256" key="4">
    <source>
        <dbReference type="ARBA" id="ARBA00022729"/>
    </source>
</evidence>
<evidence type="ECO:0000256" key="2">
    <source>
        <dbReference type="ARBA" id="ARBA00005695"/>
    </source>
</evidence>
<dbReference type="FunFam" id="3.90.76.10:FF:000001">
    <property type="entry name" value="Oligopeptide ABC transporter substrate-binding protein"/>
    <property type="match status" value="1"/>
</dbReference>
<evidence type="ECO:0000259" key="7">
    <source>
        <dbReference type="Pfam" id="PF00496"/>
    </source>
</evidence>
<name>A0A9J6PAN1_9CLOT</name>
<accession>A0A9J6PAN1</accession>
<feature type="compositionally biased region" description="Basic and acidic residues" evidence="5">
    <location>
        <begin position="45"/>
        <end position="57"/>
    </location>
</feature>
<evidence type="ECO:0000313" key="8">
    <source>
        <dbReference type="EMBL" id="MCM1992814.1"/>
    </source>
</evidence>
<dbReference type="EMBL" id="JAGSOJ010000007">
    <property type="protein sequence ID" value="MCM1992814.1"/>
    <property type="molecule type" value="Genomic_DNA"/>
</dbReference>
<dbReference type="Pfam" id="PF00496">
    <property type="entry name" value="SBP_bac_5"/>
    <property type="match status" value="1"/>
</dbReference>
<sequence>MRNKKILGITLAVLFITFSFLTGCGSNEKKNTGNNSAKNTTAESTSKDDSKKNDDSKGLSMDEVQEYTFVRTSPIQTLDPQRSGSTPNWAVQSPIYEGLTRYIATPDGGAEIVEGVAKSWTISEDGLTYTFNLRDNAKWSDGTPVTAKDFEYSFKRVFDPAVASDYSWMLEGIIKNGSEYLNDKASRDDVGVKALDEYTLEFVLERPCGYFLTLTAFPTYKPVKQEAVEKWGEEYGSSGDKVLGNGPFMLNVWEQNVKIEYVPNPYYWDKENVHLTKITRKVIQETAAAAQSLLNGEVDSAGINEPEWKSLLKDDGRFNHIDGAGADNEFLMFNTKNKYLKNNKIRKAISIAIDREAYNEDVCNGNYFPSYSMVAPVTSIGNEVYTKKVNEKNQHVKTMIEANKDPKALLIQGLKEEGFDTDPSNVIITLNTRGTSEFSKKSAEWLQQKFRETLGIELNIEMTEWNIMWDKVDAGEYEIAVGGWSADYNDPSTFLDCFHTKKGYYGEKKTGWTGEQAEKFNQLIDKAQMSTDNDERAQLFLEAEKVLLEEAVVTPLYSGKFSTFVGKYVKNYNSNPFVYGDFKGRYIQGR</sequence>
<dbReference type="PANTHER" id="PTHR30290">
    <property type="entry name" value="PERIPLASMIC BINDING COMPONENT OF ABC TRANSPORTER"/>
    <property type="match status" value="1"/>
</dbReference>
<comment type="similarity">
    <text evidence="2">Belongs to the bacterial solute-binding protein 5 family.</text>
</comment>
<keyword evidence="9" id="KW-1185">Reference proteome</keyword>
<reference evidence="8" key="2">
    <citation type="submission" date="2021-04" db="EMBL/GenBank/DDBJ databases">
        <authorList>
            <person name="Dong X."/>
        </authorList>
    </citation>
    <scope>NUCLEOTIDE SEQUENCE</scope>
    <source>
        <strain evidence="8">ZWT</strain>
    </source>
</reference>
<dbReference type="PROSITE" id="PS51257">
    <property type="entry name" value="PROKAR_LIPOPROTEIN"/>
    <property type="match status" value="1"/>
</dbReference>
<dbReference type="InterPro" id="IPR030678">
    <property type="entry name" value="Peptide/Ni-bd"/>
</dbReference>
<dbReference type="PROSITE" id="PS01040">
    <property type="entry name" value="SBP_BACTERIAL_5"/>
    <property type="match status" value="1"/>
</dbReference>